<name>A0A814WRC5_9BILA</name>
<dbReference type="Gene3D" id="3.10.196.10">
    <property type="entry name" value="Vitamin B12-dependent methionine synthase, activation domain"/>
    <property type="match status" value="1"/>
</dbReference>
<evidence type="ECO:0000256" key="1">
    <source>
        <dbReference type="PROSITE-ProRule" id="PRU00346"/>
    </source>
</evidence>
<dbReference type="GO" id="GO:0005829">
    <property type="term" value="C:cytosol"/>
    <property type="evidence" value="ECO:0007669"/>
    <property type="project" value="TreeGrafter"/>
</dbReference>
<accession>A0A814WRC5</accession>
<reference evidence="3" key="1">
    <citation type="submission" date="2021-02" db="EMBL/GenBank/DDBJ databases">
        <authorList>
            <person name="Nowell W R."/>
        </authorList>
    </citation>
    <scope>NUCLEOTIDE SEQUENCE</scope>
</reference>
<keyword evidence="1" id="KW-0489">Methyltransferase</keyword>
<dbReference type="GO" id="GO:0008705">
    <property type="term" value="F:methionine synthase activity"/>
    <property type="evidence" value="ECO:0007669"/>
    <property type="project" value="InterPro"/>
</dbReference>
<organism evidence="3 4">
    <name type="scientific">Rotaria sordida</name>
    <dbReference type="NCBI Taxonomy" id="392033"/>
    <lineage>
        <taxon>Eukaryota</taxon>
        <taxon>Metazoa</taxon>
        <taxon>Spiralia</taxon>
        <taxon>Gnathifera</taxon>
        <taxon>Rotifera</taxon>
        <taxon>Eurotatoria</taxon>
        <taxon>Bdelloidea</taxon>
        <taxon>Philodinida</taxon>
        <taxon>Philodinidae</taxon>
        <taxon>Rotaria</taxon>
    </lineage>
</organism>
<dbReference type="GO" id="GO:0032259">
    <property type="term" value="P:methylation"/>
    <property type="evidence" value="ECO:0007669"/>
    <property type="project" value="UniProtKB-KW"/>
</dbReference>
<proteinExistence type="predicted"/>
<feature type="domain" description="AdoMet activation" evidence="2">
    <location>
        <begin position="1"/>
        <end position="95"/>
    </location>
</feature>
<dbReference type="PANTHER" id="PTHR45833">
    <property type="entry name" value="METHIONINE SYNTHASE"/>
    <property type="match status" value="1"/>
</dbReference>
<dbReference type="SUPFAM" id="SSF56507">
    <property type="entry name" value="Methionine synthase activation domain-like"/>
    <property type="match status" value="1"/>
</dbReference>
<sequence length="95" mass="10836">MYNNIIAQESNDYSSIILKLLGDHLAEVCVQYLYEYIGQELWIYVPNENLSIKDLLSIKYQDIRLVAEAIEIEVTESLAMQPSSAVSGLYIVHPE</sequence>
<comment type="caution">
    <text evidence="3">The sequence shown here is derived from an EMBL/GenBank/DDBJ whole genome shotgun (WGS) entry which is preliminary data.</text>
</comment>
<dbReference type="Proteomes" id="UP000663864">
    <property type="component" value="Unassembled WGS sequence"/>
</dbReference>
<keyword evidence="1" id="KW-0808">Transferase</keyword>
<dbReference type="Pfam" id="PF02965">
    <property type="entry name" value="Met_synt_B12"/>
    <property type="match status" value="2"/>
</dbReference>
<evidence type="ECO:0000259" key="2">
    <source>
        <dbReference type="PROSITE" id="PS50974"/>
    </source>
</evidence>
<gene>
    <name evidence="3" type="ORF">ZHD862_LOCUS23069</name>
</gene>
<protein>
    <recommendedName>
        <fullName evidence="2">AdoMet activation domain-containing protein</fullName>
    </recommendedName>
</protein>
<dbReference type="InterPro" id="IPR004223">
    <property type="entry name" value="VitB12-dep_Met_synth_activ_dom"/>
</dbReference>
<evidence type="ECO:0000313" key="4">
    <source>
        <dbReference type="Proteomes" id="UP000663864"/>
    </source>
</evidence>
<evidence type="ECO:0000313" key="3">
    <source>
        <dbReference type="EMBL" id="CAF1205194.1"/>
    </source>
</evidence>
<dbReference type="AlphaFoldDB" id="A0A814WRC5"/>
<dbReference type="InterPro" id="IPR050554">
    <property type="entry name" value="Met_Synthase/Corrinoid"/>
</dbReference>
<dbReference type="PROSITE" id="PS50974">
    <property type="entry name" value="ADOMET_ACTIVATION"/>
    <property type="match status" value="1"/>
</dbReference>
<dbReference type="InterPro" id="IPR037010">
    <property type="entry name" value="VitB12-dep_Met_synth_activ_sf"/>
</dbReference>
<dbReference type="EMBL" id="CAJNOT010001477">
    <property type="protein sequence ID" value="CAF1205194.1"/>
    <property type="molecule type" value="Genomic_DNA"/>
</dbReference>